<dbReference type="EMBL" id="KF977490">
    <property type="protein sequence ID" value="AHJ10746.1"/>
    <property type="molecule type" value="Genomic_DNA"/>
</dbReference>
<dbReference type="Proteomes" id="UP000019367">
    <property type="component" value="Segment"/>
</dbReference>
<keyword evidence="2" id="KW-1185">Reference proteome</keyword>
<proteinExistence type="predicted"/>
<gene>
    <name evidence="1" type="ORF">P106B_63</name>
</gene>
<accession>W6EKI5</accession>
<evidence type="ECO:0000313" key="2">
    <source>
        <dbReference type="Proteomes" id="UP000019367"/>
    </source>
</evidence>
<dbReference type="KEGG" id="vg:18503009"/>
<organism evidence="1 2">
    <name type="scientific">Rhizobium phage vB_RglS_P106B</name>
    <dbReference type="NCBI Taxonomy" id="1458697"/>
    <lineage>
        <taxon>Viruses</taxon>
        <taxon>Duplodnaviria</taxon>
        <taxon>Heunggongvirae</taxon>
        <taxon>Uroviricota</taxon>
        <taxon>Caudoviricetes</taxon>
        <taxon>Rigallicvirus</taxon>
        <taxon>Rigallicvirus P106B</taxon>
    </lineage>
</organism>
<name>W6EKI5_9CAUD</name>
<dbReference type="GeneID" id="18503009"/>
<reference evidence="1 2" key="1">
    <citation type="journal article" date="2015" name="Microbiology">
        <title>Genomic and phenotypic characterization of Rhizobium gallicum phage vB_RglS_P106B.</title>
        <authorList>
            <person name="Halmillawewa A.P."/>
            <person name="Restrepo-Cordoba M."/>
            <person name="Yost C.K."/>
            <person name="Hynes M.F."/>
        </authorList>
    </citation>
    <scope>NUCLEOTIDE SEQUENCE [LARGE SCALE GENOMIC DNA]</scope>
</reference>
<sequence length="63" mass="7389">MIQLVEQRGNIQLCCYPRAGWAIFVYKPTKPDEPEWKSIINGKWSDVWPKYLQMLNISSSTKT</sequence>
<protein>
    <submittedName>
        <fullName evidence="1">Uncharacterized protein</fullName>
    </submittedName>
</protein>
<dbReference type="RefSeq" id="YP_009005989.1">
    <property type="nucleotide sequence ID" value="NC_023566.1"/>
</dbReference>
<evidence type="ECO:0000313" key="1">
    <source>
        <dbReference type="EMBL" id="AHJ10746.1"/>
    </source>
</evidence>